<dbReference type="GO" id="GO:0030466">
    <property type="term" value="P:silent mating-type cassette heterochromatin formation"/>
    <property type="evidence" value="ECO:0007669"/>
    <property type="project" value="EnsemblFungi"/>
</dbReference>
<evidence type="ECO:0000313" key="11">
    <source>
        <dbReference type="Proteomes" id="UP000190274"/>
    </source>
</evidence>
<comment type="subcellular location">
    <subcellularLocation>
        <location evidence="1">Nucleus</location>
    </subcellularLocation>
</comment>
<feature type="domain" description="Orc1-like AAA ATPase" evidence="7">
    <location>
        <begin position="10"/>
        <end position="155"/>
    </location>
</feature>
<keyword evidence="5" id="KW-0067">ATP-binding</keyword>
<evidence type="ECO:0000313" key="10">
    <source>
        <dbReference type="EMBL" id="SCU96757.1"/>
    </source>
</evidence>
<name>A0A1G4K034_9SACH</name>
<dbReference type="Pfam" id="PF21639">
    <property type="entry name" value="ORC5_lid"/>
    <property type="match status" value="1"/>
</dbReference>
<dbReference type="Pfam" id="PF14630">
    <property type="entry name" value="ORC5_C"/>
    <property type="match status" value="1"/>
</dbReference>
<dbReference type="OrthoDB" id="365981at2759"/>
<dbReference type="AlphaFoldDB" id="A0A1G4K034"/>
<keyword evidence="11" id="KW-1185">Reference proteome</keyword>
<protein>
    <submittedName>
        <fullName evidence="10">LADA_0H02586g1_1</fullName>
    </submittedName>
</protein>
<proteinExistence type="inferred from homology"/>
<gene>
    <name evidence="10" type="ORF">LADA_0H02586G</name>
</gene>
<keyword evidence="6" id="KW-0539">Nucleus</keyword>
<evidence type="ECO:0000259" key="8">
    <source>
        <dbReference type="Pfam" id="PF14630"/>
    </source>
</evidence>
<dbReference type="InterPro" id="IPR020796">
    <property type="entry name" value="ORC5"/>
</dbReference>
<evidence type="ECO:0000259" key="9">
    <source>
        <dbReference type="Pfam" id="PF21639"/>
    </source>
</evidence>
<dbReference type="GO" id="GO:0005664">
    <property type="term" value="C:nuclear origin of replication recognition complex"/>
    <property type="evidence" value="ECO:0007669"/>
    <property type="project" value="EnsemblFungi"/>
</dbReference>
<sequence length="474" mass="54410">MVTVKPLVLFREYQACALSSFISDDPDLSPPNILIQGHQSSGKTLTLIRFFEDNPHIHNCWLSPVQLVTWKPLLQHVARTVSSSLINLFPHVNYDIQDALEAEDFYFLIRVLDTVLRCYEVLERKVNLFVVLDGLDQLKELDLELLPKFLKLHEMLDSNYKVQLKFIYTIRDAAFLSKYSTYNIPTIIFPRYKHEQVAEILLHEKSNDYIHSDALISKVLATGIDPDDSIFEQIAENYIKLIIQAFHSYTGNDIVALTDIMDSKWEAYVASITAQNIYEPLALYRSNIALYTTTGDSFTTPSDSNSNQLEDKEKATAYELSLISKYLLLAAYLCSYLEPRYDSKIFSKKTHLRAGRSSYGRRTKMETNPRYLQPSLFQLERLFSIFQAIFPIGDDKPGKTSIFNQNELMKANVEVYENLAELSSLKLITTASAKNADYLSYKLKWKINVPWEIITEISSTVNFDIAGYFSGLHN</sequence>
<dbReference type="STRING" id="1266660.A0A1G4K034"/>
<dbReference type="InterPro" id="IPR041664">
    <property type="entry name" value="AAA_16"/>
</dbReference>
<dbReference type="Proteomes" id="UP000190274">
    <property type="component" value="Chromosome H"/>
</dbReference>
<evidence type="ECO:0000256" key="4">
    <source>
        <dbReference type="ARBA" id="ARBA00022741"/>
    </source>
</evidence>
<dbReference type="Pfam" id="PF13191">
    <property type="entry name" value="AAA_16"/>
    <property type="match status" value="1"/>
</dbReference>
<dbReference type="PANTHER" id="PTHR12705:SF0">
    <property type="entry name" value="ORIGIN RECOGNITION COMPLEX SUBUNIT 5"/>
    <property type="match status" value="1"/>
</dbReference>
<feature type="domain" description="Origin recognition complex subunit 5 C-terminal" evidence="8">
    <location>
        <begin position="320"/>
        <end position="469"/>
    </location>
</feature>
<dbReference type="Gene3D" id="3.40.50.300">
    <property type="entry name" value="P-loop containing nucleotide triphosphate hydrolases"/>
    <property type="match status" value="1"/>
</dbReference>
<dbReference type="GO" id="GO:0005524">
    <property type="term" value="F:ATP binding"/>
    <property type="evidence" value="ECO:0007669"/>
    <property type="project" value="EnsemblFungi"/>
</dbReference>
<dbReference type="InterPro" id="IPR047088">
    <property type="entry name" value="ORC5_C"/>
</dbReference>
<dbReference type="GO" id="GO:0003688">
    <property type="term" value="F:DNA replication origin binding"/>
    <property type="evidence" value="ECO:0007669"/>
    <property type="project" value="EnsemblFungi"/>
</dbReference>
<keyword evidence="4" id="KW-0547">Nucleotide-binding</keyword>
<evidence type="ECO:0000256" key="3">
    <source>
        <dbReference type="ARBA" id="ARBA00022705"/>
    </source>
</evidence>
<dbReference type="InterPro" id="IPR048866">
    <property type="entry name" value="ORC5_lid"/>
</dbReference>
<dbReference type="SUPFAM" id="SSF52540">
    <property type="entry name" value="P-loop containing nucleoside triphosphate hydrolases"/>
    <property type="match status" value="1"/>
</dbReference>
<evidence type="ECO:0000256" key="6">
    <source>
        <dbReference type="ARBA" id="ARBA00023242"/>
    </source>
</evidence>
<dbReference type="GO" id="GO:0031261">
    <property type="term" value="C:DNA replication preinitiation complex"/>
    <property type="evidence" value="ECO:0007669"/>
    <property type="project" value="EnsemblFungi"/>
</dbReference>
<dbReference type="GO" id="GO:0005656">
    <property type="term" value="C:nuclear pre-replicative complex"/>
    <property type="evidence" value="ECO:0007669"/>
    <property type="project" value="EnsemblFungi"/>
</dbReference>
<dbReference type="GO" id="GO:0006270">
    <property type="term" value="P:DNA replication initiation"/>
    <property type="evidence" value="ECO:0007669"/>
    <property type="project" value="EnsemblFungi"/>
</dbReference>
<dbReference type="InterPro" id="IPR027417">
    <property type="entry name" value="P-loop_NTPase"/>
</dbReference>
<evidence type="ECO:0000256" key="5">
    <source>
        <dbReference type="ARBA" id="ARBA00022840"/>
    </source>
</evidence>
<evidence type="ECO:0000259" key="7">
    <source>
        <dbReference type="Pfam" id="PF13191"/>
    </source>
</evidence>
<feature type="domain" description="ORC5 lid" evidence="9">
    <location>
        <begin position="236"/>
        <end position="291"/>
    </location>
</feature>
<keyword evidence="3" id="KW-0235">DNA replication</keyword>
<dbReference type="GO" id="GO:0006267">
    <property type="term" value="P:pre-replicative complex assembly involved in nuclear cell cycle DNA replication"/>
    <property type="evidence" value="ECO:0007669"/>
    <property type="project" value="EnsemblFungi"/>
</dbReference>
<accession>A0A1G4K034</accession>
<dbReference type="EMBL" id="LT598461">
    <property type="protein sequence ID" value="SCU96757.1"/>
    <property type="molecule type" value="Genomic_DNA"/>
</dbReference>
<comment type="similarity">
    <text evidence="2">Belongs to the ORC5 family.</text>
</comment>
<dbReference type="PANTHER" id="PTHR12705">
    <property type="entry name" value="ORIGIN RECOGNITION COMPLEX SUBUNIT 5"/>
    <property type="match status" value="1"/>
</dbReference>
<evidence type="ECO:0000256" key="1">
    <source>
        <dbReference type="ARBA" id="ARBA00004123"/>
    </source>
</evidence>
<dbReference type="Gene3D" id="1.10.8.60">
    <property type="match status" value="1"/>
</dbReference>
<evidence type="ECO:0000256" key="2">
    <source>
        <dbReference type="ARBA" id="ARBA00006269"/>
    </source>
</evidence>
<organism evidence="10 11">
    <name type="scientific">Lachancea dasiensis</name>
    <dbReference type="NCBI Taxonomy" id="1072105"/>
    <lineage>
        <taxon>Eukaryota</taxon>
        <taxon>Fungi</taxon>
        <taxon>Dikarya</taxon>
        <taxon>Ascomycota</taxon>
        <taxon>Saccharomycotina</taxon>
        <taxon>Saccharomycetes</taxon>
        <taxon>Saccharomycetales</taxon>
        <taxon>Saccharomycetaceae</taxon>
        <taxon>Lachancea</taxon>
    </lineage>
</organism>
<reference evidence="10 11" key="1">
    <citation type="submission" date="2016-03" db="EMBL/GenBank/DDBJ databases">
        <authorList>
            <person name="Devillers H."/>
        </authorList>
    </citation>
    <scope>NUCLEOTIDE SEQUENCE [LARGE SCALE GENOMIC DNA]</scope>
    <source>
        <strain evidence="10">CBS 10888</strain>
    </source>
</reference>